<dbReference type="InterPro" id="IPR038488">
    <property type="entry name" value="Integrase_DNA-bd_sf"/>
</dbReference>
<evidence type="ECO:0008006" key="3">
    <source>
        <dbReference type="Google" id="ProtNLM"/>
    </source>
</evidence>
<dbReference type="RefSeq" id="WP_162831340.1">
    <property type="nucleotide sequence ID" value="NZ_BMHL01000006.1"/>
</dbReference>
<sequence>MKLTYPLLLNAKPQDKPYKIRDRDSMYLRVSVSGSTVWKFDYRLDGKDCSYTLSGFIHFPILRDHPGNVTKPAAGFLQYSIIFDACSWSPPKLNAVTRLLTVLPLVHSHMRQVPDVGRGHWREQLTRGSRLPLPVRSSRQRDR</sequence>
<evidence type="ECO:0000313" key="1">
    <source>
        <dbReference type="EMBL" id="GGC48144.1"/>
    </source>
</evidence>
<name>A0ABQ1MWR1_9BURK</name>
<dbReference type="Gene3D" id="3.30.160.390">
    <property type="entry name" value="Integrase, DNA-binding domain"/>
    <property type="match status" value="1"/>
</dbReference>
<dbReference type="EMBL" id="BMHL01000006">
    <property type="protein sequence ID" value="GGC48144.1"/>
    <property type="molecule type" value="Genomic_DNA"/>
</dbReference>
<comment type="caution">
    <text evidence="1">The sequence shown here is derived from an EMBL/GenBank/DDBJ whole genome shotgun (WGS) entry which is preliminary data.</text>
</comment>
<gene>
    <name evidence="1" type="ORF">GCM10011400_39270</name>
</gene>
<evidence type="ECO:0000313" key="2">
    <source>
        <dbReference type="Proteomes" id="UP000602004"/>
    </source>
</evidence>
<accession>A0ABQ1MWR1</accession>
<proteinExistence type="predicted"/>
<keyword evidence="2" id="KW-1185">Reference proteome</keyword>
<organism evidence="1 2">
    <name type="scientific">Paraburkholderia caffeinilytica</name>
    <dbReference type="NCBI Taxonomy" id="1761016"/>
    <lineage>
        <taxon>Bacteria</taxon>
        <taxon>Pseudomonadati</taxon>
        <taxon>Pseudomonadota</taxon>
        <taxon>Betaproteobacteria</taxon>
        <taxon>Burkholderiales</taxon>
        <taxon>Burkholderiaceae</taxon>
        <taxon>Paraburkholderia</taxon>
    </lineage>
</organism>
<reference evidence="2" key="1">
    <citation type="journal article" date="2019" name="Int. J. Syst. Evol. Microbiol.">
        <title>The Global Catalogue of Microorganisms (GCM) 10K type strain sequencing project: providing services to taxonomists for standard genome sequencing and annotation.</title>
        <authorList>
            <consortium name="The Broad Institute Genomics Platform"/>
            <consortium name="The Broad Institute Genome Sequencing Center for Infectious Disease"/>
            <person name="Wu L."/>
            <person name="Ma J."/>
        </authorList>
    </citation>
    <scope>NUCLEOTIDE SEQUENCE [LARGE SCALE GENOMIC DNA]</scope>
    <source>
        <strain evidence="2">CGMCC 1.15103</strain>
    </source>
</reference>
<dbReference type="Proteomes" id="UP000602004">
    <property type="component" value="Unassembled WGS sequence"/>
</dbReference>
<protein>
    <recommendedName>
        <fullName evidence="3">Integrase DNA-binding domain-containing protein</fullName>
    </recommendedName>
</protein>